<keyword evidence="3" id="KW-0677">Repeat</keyword>
<feature type="region of interest" description="Disordered" evidence="8">
    <location>
        <begin position="126"/>
        <end position="168"/>
    </location>
</feature>
<keyword evidence="4 7" id="KW-0863">Zinc-finger</keyword>
<keyword evidence="6" id="KW-0539">Nucleus</keyword>
<dbReference type="Proteomes" id="UP000886653">
    <property type="component" value="Unassembled WGS sequence"/>
</dbReference>
<dbReference type="PANTHER" id="PTHR40626">
    <property type="entry name" value="MIP31509P"/>
    <property type="match status" value="1"/>
</dbReference>
<feature type="compositionally biased region" description="Low complexity" evidence="8">
    <location>
        <begin position="149"/>
        <end position="158"/>
    </location>
</feature>
<feature type="region of interest" description="Disordered" evidence="8">
    <location>
        <begin position="61"/>
        <end position="82"/>
    </location>
</feature>
<keyword evidence="5" id="KW-0862">Zinc</keyword>
<evidence type="ECO:0000256" key="5">
    <source>
        <dbReference type="ARBA" id="ARBA00022833"/>
    </source>
</evidence>
<evidence type="ECO:0000256" key="7">
    <source>
        <dbReference type="PROSITE-ProRule" id="PRU00042"/>
    </source>
</evidence>
<comment type="subcellular location">
    <subcellularLocation>
        <location evidence="1">Nucleus</location>
    </subcellularLocation>
</comment>
<dbReference type="Gene3D" id="3.30.160.60">
    <property type="entry name" value="Classic Zinc Finger"/>
    <property type="match status" value="2"/>
</dbReference>
<dbReference type="PROSITE" id="PS50157">
    <property type="entry name" value="ZINC_FINGER_C2H2_2"/>
    <property type="match status" value="2"/>
</dbReference>
<dbReference type="GO" id="GO:0000981">
    <property type="term" value="F:DNA-binding transcription factor activity, RNA polymerase II-specific"/>
    <property type="evidence" value="ECO:0007669"/>
    <property type="project" value="InterPro"/>
</dbReference>
<feature type="region of interest" description="Disordered" evidence="8">
    <location>
        <begin position="1"/>
        <end position="43"/>
    </location>
</feature>
<evidence type="ECO:0000256" key="4">
    <source>
        <dbReference type="ARBA" id="ARBA00022771"/>
    </source>
</evidence>
<comment type="caution">
    <text evidence="10">The sequence shown here is derived from an EMBL/GenBank/DDBJ whole genome shotgun (WGS) entry which is preliminary data.</text>
</comment>
<dbReference type="GO" id="GO:0005634">
    <property type="term" value="C:nucleus"/>
    <property type="evidence" value="ECO:0007669"/>
    <property type="project" value="UniProtKB-SubCell"/>
</dbReference>
<dbReference type="InterPro" id="IPR051059">
    <property type="entry name" value="VerF-like"/>
</dbReference>
<evidence type="ECO:0000256" key="3">
    <source>
        <dbReference type="ARBA" id="ARBA00022737"/>
    </source>
</evidence>
<dbReference type="OrthoDB" id="8922241at2759"/>
<sequence>MSHQPPPPHSPPPPPPHSQQQQQHQQQHQQQSQLQLQQPPHQLQLQQHQIIYFPSIAQTHPTPSVLPQTSSSSSIKPPKPPAQCSYCGMTFKKLEHCQRHERTHTLARPYACTVCLKTFARQDTLNRHLRLHSRPDDGTAPRPKKRPSRPSVSVSSSSGPDLFPPITTTSLLNPQLAQASDQAHDRTRPGRERGFSLSAVEQHSTLEPYSMPILSAQQQLLGPATHQNWNSTHPPVTDPIPPELTLNSSPLLNNLSLGPLTPLDSSLLAGLNAYTLTDVSASDNQPPMSAPATCTS</sequence>
<gene>
    <name evidence="10" type="ORF">CROQUDRAFT_451546</name>
</gene>
<evidence type="ECO:0000256" key="6">
    <source>
        <dbReference type="ARBA" id="ARBA00023242"/>
    </source>
</evidence>
<dbReference type="GO" id="GO:0008270">
    <property type="term" value="F:zinc ion binding"/>
    <property type="evidence" value="ECO:0007669"/>
    <property type="project" value="UniProtKB-KW"/>
</dbReference>
<dbReference type="SMART" id="SM00355">
    <property type="entry name" value="ZnF_C2H2"/>
    <property type="match status" value="2"/>
</dbReference>
<organism evidence="10 11">
    <name type="scientific">Cronartium quercuum f. sp. fusiforme G11</name>
    <dbReference type="NCBI Taxonomy" id="708437"/>
    <lineage>
        <taxon>Eukaryota</taxon>
        <taxon>Fungi</taxon>
        <taxon>Dikarya</taxon>
        <taxon>Basidiomycota</taxon>
        <taxon>Pucciniomycotina</taxon>
        <taxon>Pucciniomycetes</taxon>
        <taxon>Pucciniales</taxon>
        <taxon>Coleosporiaceae</taxon>
        <taxon>Cronartium</taxon>
    </lineage>
</organism>
<evidence type="ECO:0000259" key="9">
    <source>
        <dbReference type="PROSITE" id="PS50157"/>
    </source>
</evidence>
<dbReference type="FunFam" id="3.30.160.60:FF:000303">
    <property type="entry name" value="Zinc finger protein 41"/>
    <property type="match status" value="1"/>
</dbReference>
<dbReference type="AlphaFoldDB" id="A0A9P6NKQ4"/>
<feature type="domain" description="C2H2-type" evidence="9">
    <location>
        <begin position="82"/>
        <end position="109"/>
    </location>
</feature>
<dbReference type="EMBL" id="MU167244">
    <property type="protein sequence ID" value="KAG0147778.1"/>
    <property type="molecule type" value="Genomic_DNA"/>
</dbReference>
<dbReference type="GO" id="GO:0000785">
    <property type="term" value="C:chromatin"/>
    <property type="evidence" value="ECO:0007669"/>
    <property type="project" value="TreeGrafter"/>
</dbReference>
<feature type="domain" description="C2H2-type" evidence="9">
    <location>
        <begin position="110"/>
        <end position="137"/>
    </location>
</feature>
<evidence type="ECO:0000256" key="2">
    <source>
        <dbReference type="ARBA" id="ARBA00022723"/>
    </source>
</evidence>
<evidence type="ECO:0000256" key="1">
    <source>
        <dbReference type="ARBA" id="ARBA00004123"/>
    </source>
</evidence>
<dbReference type="InterPro" id="IPR036236">
    <property type="entry name" value="Znf_C2H2_sf"/>
</dbReference>
<dbReference type="SUPFAM" id="SSF57667">
    <property type="entry name" value="beta-beta-alpha zinc fingers"/>
    <property type="match status" value="1"/>
</dbReference>
<evidence type="ECO:0000256" key="8">
    <source>
        <dbReference type="SAM" id="MobiDB-lite"/>
    </source>
</evidence>
<evidence type="ECO:0000313" key="11">
    <source>
        <dbReference type="Proteomes" id="UP000886653"/>
    </source>
</evidence>
<keyword evidence="11" id="KW-1185">Reference proteome</keyword>
<reference evidence="10" key="1">
    <citation type="submission" date="2013-11" db="EMBL/GenBank/DDBJ databases">
        <title>Genome sequence of the fusiform rust pathogen reveals effectors for host alternation and coevolution with pine.</title>
        <authorList>
            <consortium name="DOE Joint Genome Institute"/>
            <person name="Smith K."/>
            <person name="Pendleton A."/>
            <person name="Kubisiak T."/>
            <person name="Anderson C."/>
            <person name="Salamov A."/>
            <person name="Aerts A."/>
            <person name="Riley R."/>
            <person name="Clum A."/>
            <person name="Lindquist E."/>
            <person name="Ence D."/>
            <person name="Campbell M."/>
            <person name="Kronenberg Z."/>
            <person name="Feau N."/>
            <person name="Dhillon B."/>
            <person name="Hamelin R."/>
            <person name="Burleigh J."/>
            <person name="Smith J."/>
            <person name="Yandell M."/>
            <person name="Nelson C."/>
            <person name="Grigoriev I."/>
            <person name="Davis J."/>
        </authorList>
    </citation>
    <scope>NUCLEOTIDE SEQUENCE</scope>
    <source>
        <strain evidence="10">G11</strain>
    </source>
</reference>
<dbReference type="PANTHER" id="PTHR40626:SF32">
    <property type="entry name" value="ZINC FINGER PROTEIN RST2"/>
    <property type="match status" value="1"/>
</dbReference>
<protein>
    <recommendedName>
        <fullName evidence="9">C2H2-type domain-containing protein</fullName>
    </recommendedName>
</protein>
<dbReference type="InterPro" id="IPR013087">
    <property type="entry name" value="Znf_C2H2_type"/>
</dbReference>
<dbReference type="PROSITE" id="PS00028">
    <property type="entry name" value="ZINC_FINGER_C2H2_1"/>
    <property type="match status" value="2"/>
</dbReference>
<proteinExistence type="predicted"/>
<accession>A0A9P6NKQ4</accession>
<name>A0A9P6NKQ4_9BASI</name>
<keyword evidence="2" id="KW-0479">Metal-binding</keyword>
<dbReference type="GO" id="GO:0000978">
    <property type="term" value="F:RNA polymerase II cis-regulatory region sequence-specific DNA binding"/>
    <property type="evidence" value="ECO:0007669"/>
    <property type="project" value="InterPro"/>
</dbReference>
<feature type="compositionally biased region" description="Pro residues" evidence="8">
    <location>
        <begin position="1"/>
        <end position="17"/>
    </location>
</feature>
<evidence type="ECO:0000313" key="10">
    <source>
        <dbReference type="EMBL" id="KAG0147778.1"/>
    </source>
</evidence>
<feature type="compositionally biased region" description="Low complexity" evidence="8">
    <location>
        <begin position="18"/>
        <end position="43"/>
    </location>
</feature>